<gene>
    <name evidence="2" type="ORF">POJ06DRAFT_248731</name>
</gene>
<dbReference type="Proteomes" id="UP001217417">
    <property type="component" value="Unassembled WGS sequence"/>
</dbReference>
<accession>A0AAD7QV63</accession>
<feature type="compositionally biased region" description="Low complexity" evidence="1">
    <location>
        <begin position="1"/>
        <end position="19"/>
    </location>
</feature>
<dbReference type="EMBL" id="JARPMG010000003">
    <property type="protein sequence ID" value="KAJ8102088.1"/>
    <property type="molecule type" value="Genomic_DNA"/>
</dbReference>
<dbReference type="PANTHER" id="PTHR42093:SF1">
    <property type="match status" value="1"/>
</dbReference>
<dbReference type="GeneID" id="80882238"/>
<name>A0AAD7QV63_9ASCO</name>
<feature type="compositionally biased region" description="Low complexity" evidence="1">
    <location>
        <begin position="191"/>
        <end position="201"/>
    </location>
</feature>
<feature type="region of interest" description="Disordered" evidence="1">
    <location>
        <begin position="173"/>
        <end position="260"/>
    </location>
</feature>
<feature type="compositionally biased region" description="Polar residues" evidence="1">
    <location>
        <begin position="20"/>
        <end position="48"/>
    </location>
</feature>
<comment type="caution">
    <text evidence="2">The sequence shown here is derived from an EMBL/GenBank/DDBJ whole genome shotgun (WGS) entry which is preliminary data.</text>
</comment>
<dbReference type="RefSeq" id="XP_056045538.1">
    <property type="nucleotide sequence ID" value="XM_056187072.1"/>
</dbReference>
<feature type="compositionally biased region" description="Basic residues" evidence="1">
    <location>
        <begin position="233"/>
        <end position="244"/>
    </location>
</feature>
<proteinExistence type="predicted"/>
<feature type="region of interest" description="Disordered" evidence="1">
    <location>
        <begin position="353"/>
        <end position="390"/>
    </location>
</feature>
<dbReference type="PANTHER" id="PTHR42093">
    <property type="match status" value="1"/>
</dbReference>
<dbReference type="AlphaFoldDB" id="A0AAD7QV63"/>
<evidence type="ECO:0000256" key="1">
    <source>
        <dbReference type="SAM" id="MobiDB-lite"/>
    </source>
</evidence>
<evidence type="ECO:0000313" key="2">
    <source>
        <dbReference type="EMBL" id="KAJ8102088.1"/>
    </source>
</evidence>
<dbReference type="Pfam" id="PF23151">
    <property type="entry name" value="NuiA_2"/>
    <property type="match status" value="1"/>
</dbReference>
<feature type="region of interest" description="Disordered" evidence="1">
    <location>
        <begin position="1"/>
        <end position="48"/>
    </location>
</feature>
<feature type="compositionally biased region" description="Basic and acidic residues" evidence="1">
    <location>
        <begin position="368"/>
        <end position="390"/>
    </location>
</feature>
<keyword evidence="3" id="KW-1185">Reference proteome</keyword>
<dbReference type="InterPro" id="IPR056539">
    <property type="entry name" value="NuiA-like"/>
</dbReference>
<feature type="region of interest" description="Disordered" evidence="1">
    <location>
        <begin position="104"/>
        <end position="125"/>
    </location>
</feature>
<organism evidence="2 3">
    <name type="scientific">Lipomyces tetrasporus</name>
    <dbReference type="NCBI Taxonomy" id="54092"/>
    <lineage>
        <taxon>Eukaryota</taxon>
        <taxon>Fungi</taxon>
        <taxon>Dikarya</taxon>
        <taxon>Ascomycota</taxon>
        <taxon>Saccharomycotina</taxon>
        <taxon>Lipomycetes</taxon>
        <taxon>Lipomycetales</taxon>
        <taxon>Lipomycetaceae</taxon>
        <taxon>Lipomyces</taxon>
    </lineage>
</organism>
<protein>
    <submittedName>
        <fullName evidence="2">Uncharacterized protein</fullName>
    </submittedName>
</protein>
<reference evidence="2" key="1">
    <citation type="submission" date="2023-03" db="EMBL/GenBank/DDBJ databases">
        <title>Near-Complete genome sequence of Lipomyces tetrasporous NRRL Y-64009, an oleaginous yeast capable of growing on lignocellulosic hydrolysates.</title>
        <authorList>
            <consortium name="Lawrence Berkeley National Laboratory"/>
            <person name="Jagtap S.S."/>
            <person name="Liu J.-J."/>
            <person name="Walukiewicz H.E."/>
            <person name="Pangilinan J."/>
            <person name="Lipzen A."/>
            <person name="Ahrendt S."/>
            <person name="Koriabine M."/>
            <person name="Cobaugh K."/>
            <person name="Salamov A."/>
            <person name="Yoshinaga Y."/>
            <person name="Ng V."/>
            <person name="Daum C."/>
            <person name="Grigoriev I.V."/>
            <person name="Slininger P.J."/>
            <person name="Dien B.S."/>
            <person name="Jin Y.-S."/>
            <person name="Rao C.V."/>
        </authorList>
    </citation>
    <scope>NUCLEOTIDE SEQUENCE</scope>
    <source>
        <strain evidence="2">NRRL Y-64009</strain>
    </source>
</reference>
<evidence type="ECO:0000313" key="3">
    <source>
        <dbReference type="Proteomes" id="UP001217417"/>
    </source>
</evidence>
<feature type="compositionally biased region" description="Basic and acidic residues" evidence="1">
    <location>
        <begin position="173"/>
        <end position="182"/>
    </location>
</feature>
<sequence>MSPSSSSLSSDLPPYSSGSQETGIESAFNNLGMTSSTSDSSGATPQSSLLPAQATDASFIADHAATLRHASDWHIPESSRVPFSEIPAILISIFGRYRRDSISDTLPDPVSPSGNDDEITKYDDSPRQLMPIPVDGHAVGEPRLFFSSRVEAPFEVFAVKWSGEEIGLVGRAETGDASHESDGEGQPLARDTSASSASTVSDDFEHDNSLSRSTTPEPFAPERKKVSPISKIVSKHFPGHHGQKHSGSFPPTHHKQHTPSAATFRSLIKLPSDSPLRSISPDEWDPQGAYGNIIVSLSAATGNPAKIYEAAGTHGKIWYWIAARLAGHDVLVGVSTFAVFGAYDEDDKVGLEKVEQESSESKATGLEKAVREETSVPTEKQLRERLLQDL</sequence>